<evidence type="ECO:0000256" key="1">
    <source>
        <dbReference type="SAM" id="MobiDB-lite"/>
    </source>
</evidence>
<dbReference type="SMART" id="SM00450">
    <property type="entry name" value="RHOD"/>
    <property type="match status" value="1"/>
</dbReference>
<dbReference type="Proteomes" id="UP001139488">
    <property type="component" value="Unassembled WGS sequence"/>
</dbReference>
<comment type="caution">
    <text evidence="3">The sequence shown here is derived from an EMBL/GenBank/DDBJ whole genome shotgun (WGS) entry which is preliminary data.</text>
</comment>
<name>A0A9X1W8Z4_9VIBR</name>
<dbReference type="CDD" id="cd00158">
    <property type="entry name" value="RHOD"/>
    <property type="match status" value="1"/>
</dbReference>
<dbReference type="InterPro" id="IPR052367">
    <property type="entry name" value="Thiosulfate_ST/Rhodanese-like"/>
</dbReference>
<dbReference type="Pfam" id="PF00581">
    <property type="entry name" value="Rhodanese"/>
    <property type="match status" value="1"/>
</dbReference>
<dbReference type="EMBL" id="JAJNNZ010000003">
    <property type="protein sequence ID" value="MCJ2376203.1"/>
    <property type="molecule type" value="Genomic_DNA"/>
</dbReference>
<dbReference type="SUPFAM" id="SSF52821">
    <property type="entry name" value="Rhodanese/Cell cycle control phosphatase"/>
    <property type="match status" value="1"/>
</dbReference>
<dbReference type="RefSeq" id="WP_244355646.1">
    <property type="nucleotide sequence ID" value="NZ_JAJNNZ010000003.1"/>
</dbReference>
<dbReference type="Gene3D" id="3.40.250.10">
    <property type="entry name" value="Rhodanese-like domain"/>
    <property type="match status" value="1"/>
</dbReference>
<evidence type="ECO:0000259" key="2">
    <source>
        <dbReference type="PROSITE" id="PS50206"/>
    </source>
</evidence>
<proteinExistence type="predicted"/>
<dbReference type="AlphaFoldDB" id="A0A9X1W8Z4"/>
<dbReference type="InterPro" id="IPR001763">
    <property type="entry name" value="Rhodanese-like_dom"/>
</dbReference>
<evidence type="ECO:0000313" key="3">
    <source>
        <dbReference type="EMBL" id="MCJ2376203.1"/>
    </source>
</evidence>
<organism evidence="3 4">
    <name type="scientific">Vibrio gelatinilyticus</name>
    <dbReference type="NCBI Taxonomy" id="2893468"/>
    <lineage>
        <taxon>Bacteria</taxon>
        <taxon>Pseudomonadati</taxon>
        <taxon>Pseudomonadota</taxon>
        <taxon>Gammaproteobacteria</taxon>
        <taxon>Vibrionales</taxon>
        <taxon>Vibrionaceae</taxon>
        <taxon>Vibrio</taxon>
    </lineage>
</organism>
<dbReference type="InterPro" id="IPR036873">
    <property type="entry name" value="Rhodanese-like_dom_sf"/>
</dbReference>
<reference evidence="3" key="1">
    <citation type="submission" date="2021-11" db="EMBL/GenBank/DDBJ databases">
        <title>Vibrio ZSDE26 sp. nov. and Vibrio ZSDZ34 sp. nov., isolated from coastal seawater in Qingdao.</title>
        <authorList>
            <person name="Zhang P."/>
        </authorList>
    </citation>
    <scope>NUCLEOTIDE SEQUENCE</scope>
    <source>
        <strain evidence="3">ZSDZ34</strain>
    </source>
</reference>
<dbReference type="PROSITE" id="PS50206">
    <property type="entry name" value="RHODANESE_3"/>
    <property type="match status" value="1"/>
</dbReference>
<feature type="region of interest" description="Disordered" evidence="1">
    <location>
        <begin position="1"/>
        <end position="20"/>
    </location>
</feature>
<feature type="domain" description="Rhodanese" evidence="2">
    <location>
        <begin position="16"/>
        <end position="100"/>
    </location>
</feature>
<protein>
    <submittedName>
        <fullName evidence="3">Rhodanese-like domain-containing protein</fullName>
    </submittedName>
</protein>
<gene>
    <name evidence="3" type="ORF">LNL84_05080</name>
</gene>
<dbReference type="PANTHER" id="PTHR45431:SF3">
    <property type="entry name" value="RHODANESE-LIKE DOMAIN-CONTAINING PROTEIN 15, CHLOROPLASTIC"/>
    <property type="match status" value="1"/>
</dbReference>
<accession>A0A9X1W8Z4</accession>
<keyword evidence="4" id="KW-1185">Reference proteome</keyword>
<evidence type="ECO:0000313" key="4">
    <source>
        <dbReference type="Proteomes" id="UP001139488"/>
    </source>
</evidence>
<dbReference type="PANTHER" id="PTHR45431">
    <property type="entry name" value="RHODANESE-LIKE DOMAIN-CONTAINING PROTEIN 15, CHLOROPLASTIC"/>
    <property type="match status" value="1"/>
</dbReference>
<sequence length="102" mass="11135">MTNSQNSELRKQISKSNQKHHFIDVRTPQEFAQSHIEGSTNIPLQSIFMMANSHLGKGDTLVVYCASGMRARQACDILHSLGFSDIVFAGTLSAANALITAQ</sequence>